<proteinExistence type="predicted"/>
<dbReference type="EMBL" id="CALNXI010000065">
    <property type="protein sequence ID" value="CAH3017546.1"/>
    <property type="molecule type" value="Genomic_DNA"/>
</dbReference>
<comment type="caution">
    <text evidence="2">The sequence shown here is derived from an EMBL/GenBank/DDBJ whole genome shotgun (WGS) entry which is preliminary data.</text>
</comment>
<keyword evidence="3" id="KW-1185">Reference proteome</keyword>
<accession>A0ABN8LPB1</accession>
<feature type="region of interest" description="Disordered" evidence="1">
    <location>
        <begin position="240"/>
        <end position="381"/>
    </location>
</feature>
<evidence type="ECO:0000256" key="1">
    <source>
        <dbReference type="SAM" id="MobiDB-lite"/>
    </source>
</evidence>
<feature type="compositionally biased region" description="Polar residues" evidence="1">
    <location>
        <begin position="361"/>
        <end position="372"/>
    </location>
</feature>
<dbReference type="Proteomes" id="UP001159427">
    <property type="component" value="Unassembled WGS sequence"/>
</dbReference>
<name>A0ABN8LPB1_9CNID</name>
<evidence type="ECO:0000313" key="2">
    <source>
        <dbReference type="EMBL" id="CAH3017546.1"/>
    </source>
</evidence>
<organism evidence="2 3">
    <name type="scientific">Porites evermanni</name>
    <dbReference type="NCBI Taxonomy" id="104178"/>
    <lineage>
        <taxon>Eukaryota</taxon>
        <taxon>Metazoa</taxon>
        <taxon>Cnidaria</taxon>
        <taxon>Anthozoa</taxon>
        <taxon>Hexacorallia</taxon>
        <taxon>Scleractinia</taxon>
        <taxon>Fungiina</taxon>
        <taxon>Poritidae</taxon>
        <taxon>Porites</taxon>
    </lineage>
</organism>
<feature type="compositionally biased region" description="Polar residues" evidence="1">
    <location>
        <begin position="269"/>
        <end position="287"/>
    </location>
</feature>
<reference evidence="2 3" key="1">
    <citation type="submission" date="2022-05" db="EMBL/GenBank/DDBJ databases">
        <authorList>
            <consortium name="Genoscope - CEA"/>
            <person name="William W."/>
        </authorList>
    </citation>
    <scope>NUCLEOTIDE SEQUENCE [LARGE SCALE GENOMIC DNA]</scope>
</reference>
<gene>
    <name evidence="2" type="ORF">PEVE_00038374</name>
</gene>
<protein>
    <submittedName>
        <fullName evidence="2">Uncharacterized protein</fullName>
    </submittedName>
</protein>
<feature type="compositionally biased region" description="Basic and acidic residues" evidence="1">
    <location>
        <begin position="242"/>
        <end position="257"/>
    </location>
</feature>
<feature type="compositionally biased region" description="Acidic residues" evidence="1">
    <location>
        <begin position="344"/>
        <end position="358"/>
    </location>
</feature>
<sequence length="510" mass="55758">MYGHIHPNAVSSPQMGSEHVVFFTPSPGLAPSPNLYAAPAPIAPTPMQFPAQPPPQVTGISPSASYGCGPVIGLQVPMWAHIPQTPQAAVIGNMMPYPTQPLQYQPCFVPPVQPSNHGMYLNNQVQSYSLMPQPYLPVPTNRGFRQPVGMRQPPNMPYVMQQDYMPVTPPMGSTGIAPPQPPQTHPRPPVYELSCVQQAQQYAPQCSKPPKYFSAFVQKRSGILSQEAYYQHSETNLGHINTCEEKETPRLQAKSDEQCGNPDVHPLQEEQSAEGNKQIIDANSLSISPVERGPTPDPVLLLGNSESPEPIPTRSLSETTLVPSPPSSDDGRETVCNSPLSLSDCEEEAELTAAEDDNIPTKDTSGACSSIQKLEPEQPYDNEIIKESSDSLNQEHHSFNKPRVQTVCSPSFLIKGADVTALHPSVTSSANICSSNTPERHTISAKPIRSHIDTPMYNSGHSRVLCQLSHATGTSRQCNRATKRPLTTHFRQLFKPIPYNDKEEENDGTD</sequence>
<evidence type="ECO:0000313" key="3">
    <source>
        <dbReference type="Proteomes" id="UP001159427"/>
    </source>
</evidence>